<dbReference type="PANTHER" id="PTHR10359">
    <property type="entry name" value="A/G-SPECIFIC ADENINE GLYCOSYLASE/ENDONUCLEASE III"/>
    <property type="match status" value="1"/>
</dbReference>
<dbReference type="InterPro" id="IPR004035">
    <property type="entry name" value="Endouclease-III_FeS-bd_BS"/>
</dbReference>
<name>A0ABT1L4Q8_9GAMM</name>
<dbReference type="HAMAP" id="MF_00942">
    <property type="entry name" value="Nth"/>
    <property type="match status" value="1"/>
</dbReference>
<comment type="catalytic activity">
    <reaction evidence="10">
        <text>2'-deoxyribonucleotide-(2'-deoxyribose 5'-phosphate)-2'-deoxyribonucleotide-DNA = a 3'-end 2'-deoxyribonucleotide-(2,3-dehydro-2,3-deoxyribose 5'-phosphate)-DNA + a 5'-end 5'-phospho-2'-deoxyribonucleoside-DNA + H(+)</text>
        <dbReference type="Rhea" id="RHEA:66592"/>
        <dbReference type="Rhea" id="RHEA-COMP:13180"/>
        <dbReference type="Rhea" id="RHEA-COMP:16897"/>
        <dbReference type="Rhea" id="RHEA-COMP:17067"/>
        <dbReference type="ChEBI" id="CHEBI:15378"/>
        <dbReference type="ChEBI" id="CHEBI:136412"/>
        <dbReference type="ChEBI" id="CHEBI:157695"/>
        <dbReference type="ChEBI" id="CHEBI:167181"/>
        <dbReference type="EC" id="4.2.99.18"/>
    </reaction>
</comment>
<gene>
    <name evidence="10 12" type="primary">nth</name>
    <name evidence="12" type="ORF">MKS91_02525</name>
</gene>
<evidence type="ECO:0000256" key="3">
    <source>
        <dbReference type="ARBA" id="ARBA00022723"/>
    </source>
</evidence>
<keyword evidence="7 10" id="KW-0411">Iron-sulfur</keyword>
<feature type="domain" description="HhH-GPD" evidence="11">
    <location>
        <begin position="38"/>
        <end position="185"/>
    </location>
</feature>
<keyword evidence="6 10" id="KW-0408">Iron</keyword>
<dbReference type="InterPro" id="IPR011257">
    <property type="entry name" value="DNA_glycosylase"/>
</dbReference>
<dbReference type="EMBL" id="JAKUDN010000002">
    <property type="protein sequence ID" value="MCP8352162.1"/>
    <property type="molecule type" value="Genomic_DNA"/>
</dbReference>
<keyword evidence="5 10" id="KW-0378">Hydrolase</keyword>
<dbReference type="Proteomes" id="UP001320768">
    <property type="component" value="Unassembled WGS sequence"/>
</dbReference>
<dbReference type="Pfam" id="PF00633">
    <property type="entry name" value="HHH"/>
    <property type="match status" value="1"/>
</dbReference>
<keyword evidence="12" id="KW-0540">Nuclease</keyword>
<dbReference type="NCBIfam" id="TIGR01083">
    <property type="entry name" value="nth"/>
    <property type="match status" value="1"/>
</dbReference>
<evidence type="ECO:0000256" key="1">
    <source>
        <dbReference type="ARBA" id="ARBA00008343"/>
    </source>
</evidence>
<proteinExistence type="inferred from homology"/>
<feature type="binding site" evidence="10">
    <location>
        <position position="203"/>
    </location>
    <ligand>
        <name>[4Fe-4S] cluster</name>
        <dbReference type="ChEBI" id="CHEBI:49883"/>
    </ligand>
</feature>
<dbReference type="EC" id="4.2.99.18" evidence="10"/>
<dbReference type="PANTHER" id="PTHR10359:SF18">
    <property type="entry name" value="ENDONUCLEASE III"/>
    <property type="match status" value="1"/>
</dbReference>
<evidence type="ECO:0000256" key="2">
    <source>
        <dbReference type="ARBA" id="ARBA00022485"/>
    </source>
</evidence>
<comment type="function">
    <text evidence="10">DNA repair enzyme that has both DNA N-glycosylase activity and AP-lyase activity. The DNA N-glycosylase activity releases various damaged pyrimidines from DNA by cleaving the N-glycosidic bond, leaving an AP (apurinic/apyrimidinic) site. The AP-lyase activity cleaves the phosphodiester bond 3' to the AP site by a beta-elimination, leaving a 3'-terminal unsaturated sugar and a product with a terminal 5'-phosphate.</text>
</comment>
<dbReference type="InterPro" id="IPR003265">
    <property type="entry name" value="HhH-GPD_domain"/>
</dbReference>
<dbReference type="InterPro" id="IPR004036">
    <property type="entry name" value="Endonuclease-III-like_CS2"/>
</dbReference>
<keyword evidence="8 10" id="KW-0234">DNA repair</keyword>
<dbReference type="CDD" id="cd00056">
    <property type="entry name" value="ENDO3c"/>
    <property type="match status" value="1"/>
</dbReference>
<dbReference type="GO" id="GO:0004519">
    <property type="term" value="F:endonuclease activity"/>
    <property type="evidence" value="ECO:0007669"/>
    <property type="project" value="UniProtKB-KW"/>
</dbReference>
<evidence type="ECO:0000256" key="4">
    <source>
        <dbReference type="ARBA" id="ARBA00022763"/>
    </source>
</evidence>
<evidence type="ECO:0000256" key="8">
    <source>
        <dbReference type="ARBA" id="ARBA00023204"/>
    </source>
</evidence>
<evidence type="ECO:0000256" key="7">
    <source>
        <dbReference type="ARBA" id="ARBA00023014"/>
    </source>
</evidence>
<dbReference type="InterPro" id="IPR005759">
    <property type="entry name" value="Nth"/>
</dbReference>
<keyword evidence="12" id="KW-0255">Endonuclease</keyword>
<dbReference type="SMART" id="SM00478">
    <property type="entry name" value="ENDO3c"/>
    <property type="match status" value="1"/>
</dbReference>
<dbReference type="InterPro" id="IPR003651">
    <property type="entry name" value="Endonuclease3_FeS-loop_motif"/>
</dbReference>
<keyword evidence="10" id="KW-0238">DNA-binding</keyword>
<keyword evidence="9 10" id="KW-0326">Glycosidase</keyword>
<evidence type="ECO:0000256" key="5">
    <source>
        <dbReference type="ARBA" id="ARBA00022801"/>
    </source>
</evidence>
<feature type="binding site" evidence="10">
    <location>
        <position position="187"/>
    </location>
    <ligand>
        <name>[4Fe-4S] cluster</name>
        <dbReference type="ChEBI" id="CHEBI:49883"/>
    </ligand>
</feature>
<dbReference type="InterPro" id="IPR000445">
    <property type="entry name" value="HhH_motif"/>
</dbReference>
<feature type="binding site" evidence="10">
    <location>
        <position position="197"/>
    </location>
    <ligand>
        <name>[4Fe-4S] cluster</name>
        <dbReference type="ChEBI" id="CHEBI:49883"/>
    </ligand>
</feature>
<evidence type="ECO:0000256" key="10">
    <source>
        <dbReference type="HAMAP-Rule" id="MF_00942"/>
    </source>
</evidence>
<keyword evidence="3 10" id="KW-0479">Metal-binding</keyword>
<dbReference type="Pfam" id="PF10576">
    <property type="entry name" value="EndIII_4Fe-2S"/>
    <property type="match status" value="1"/>
</dbReference>
<dbReference type="PIRSF" id="PIRSF001435">
    <property type="entry name" value="Nth"/>
    <property type="match status" value="1"/>
</dbReference>
<dbReference type="InterPro" id="IPR023170">
    <property type="entry name" value="HhH_base_excis_C"/>
</dbReference>
<dbReference type="RefSeq" id="WP_258569271.1">
    <property type="nucleotide sequence ID" value="NZ_JAKUDN010000002.1"/>
</dbReference>
<keyword evidence="4 10" id="KW-0227">DNA damage</keyword>
<dbReference type="PROSITE" id="PS00764">
    <property type="entry name" value="ENDONUCLEASE_III_1"/>
    <property type="match status" value="1"/>
</dbReference>
<comment type="similarity">
    <text evidence="1 10">Belongs to the Nth/MutY family.</text>
</comment>
<evidence type="ECO:0000259" key="11">
    <source>
        <dbReference type="SMART" id="SM00478"/>
    </source>
</evidence>
<organism evidence="12 13">
    <name type="scientific">Candidatus Synchoanobacter obligatus</name>
    <dbReference type="NCBI Taxonomy" id="2919597"/>
    <lineage>
        <taxon>Bacteria</taxon>
        <taxon>Pseudomonadati</taxon>
        <taxon>Pseudomonadota</taxon>
        <taxon>Gammaproteobacteria</taxon>
        <taxon>Candidatus Comchoanobacterales</taxon>
        <taxon>Candidatus Comchoanobacteraceae</taxon>
        <taxon>Candidatus Synchoanobacter</taxon>
    </lineage>
</organism>
<sequence>MNQLKRVQMLEMLQEVYQGARIELNYETEFQLLIAVLLSAQATDIGVNKATKGLFSEVSDPQQMIDFGEKDLKNAIKSIGLYHTKAKNVMKLSHILQEEYQGLVPRTRVGLEALPGVGRKTANVVLNELFGHATIAVDTHIFRVCNRSGLAKGETPLKVELCLLKVVPEAYKKDLHQWLIQLGRYTCVARKPKCSQCPIAELCEFPDKVYEA</sequence>
<dbReference type="SMART" id="SM00525">
    <property type="entry name" value="FES"/>
    <property type="match status" value="1"/>
</dbReference>
<evidence type="ECO:0000313" key="12">
    <source>
        <dbReference type="EMBL" id="MCP8352162.1"/>
    </source>
</evidence>
<comment type="cofactor">
    <cofactor evidence="10">
        <name>[4Fe-4S] cluster</name>
        <dbReference type="ChEBI" id="CHEBI:49883"/>
    </cofactor>
    <text evidence="10">Binds 1 [4Fe-4S] cluster.</text>
</comment>
<protein>
    <recommendedName>
        <fullName evidence="10">Endonuclease III</fullName>
        <ecNumber evidence="10">4.2.99.18</ecNumber>
    </recommendedName>
    <alternativeName>
        <fullName evidence="10">DNA-(apurinic or apyrimidinic site) lyase</fullName>
    </alternativeName>
</protein>
<evidence type="ECO:0000256" key="9">
    <source>
        <dbReference type="ARBA" id="ARBA00023295"/>
    </source>
</evidence>
<feature type="binding site" evidence="10">
    <location>
        <position position="194"/>
    </location>
    <ligand>
        <name>[4Fe-4S] cluster</name>
        <dbReference type="ChEBI" id="CHEBI:49883"/>
    </ligand>
</feature>
<reference evidence="12 13" key="1">
    <citation type="journal article" date="2022" name="Nat. Microbiol.">
        <title>The microbiome of a bacterivorous marine choanoflagellate contains a resource-demanding obligate bacterial associate.</title>
        <authorList>
            <person name="Needham D.M."/>
            <person name="Poirier C."/>
            <person name="Bachy C."/>
            <person name="George E.E."/>
            <person name="Wilken S."/>
            <person name="Yung C.C.M."/>
            <person name="Limardo A.J."/>
            <person name="Morando M."/>
            <person name="Sudek L."/>
            <person name="Malmstrom R.R."/>
            <person name="Keeling P.J."/>
            <person name="Santoro A.E."/>
            <person name="Worden A.Z."/>
        </authorList>
    </citation>
    <scope>NUCLEOTIDE SEQUENCE [LARGE SCALE GENOMIC DNA]</scope>
    <source>
        <strain evidence="12 13">Comchoano-2</strain>
    </source>
</reference>
<keyword evidence="2 10" id="KW-0004">4Fe-4S</keyword>
<comment type="caution">
    <text evidence="12">The sequence shown here is derived from an EMBL/GenBank/DDBJ whole genome shotgun (WGS) entry which is preliminary data.</text>
</comment>
<evidence type="ECO:0000313" key="13">
    <source>
        <dbReference type="Proteomes" id="UP001320768"/>
    </source>
</evidence>
<dbReference type="SUPFAM" id="SSF48150">
    <property type="entry name" value="DNA-glycosylase"/>
    <property type="match status" value="1"/>
</dbReference>
<keyword evidence="13" id="KW-1185">Reference proteome</keyword>
<dbReference type="Pfam" id="PF00730">
    <property type="entry name" value="HhH-GPD"/>
    <property type="match status" value="1"/>
</dbReference>
<accession>A0ABT1L4Q8</accession>
<evidence type="ECO:0000256" key="6">
    <source>
        <dbReference type="ARBA" id="ARBA00023004"/>
    </source>
</evidence>
<dbReference type="Gene3D" id="1.10.340.30">
    <property type="entry name" value="Hypothetical protein, domain 2"/>
    <property type="match status" value="1"/>
</dbReference>
<dbReference type="Gene3D" id="1.10.1670.10">
    <property type="entry name" value="Helix-hairpin-Helix base-excision DNA repair enzymes (C-terminal)"/>
    <property type="match status" value="1"/>
</dbReference>
<keyword evidence="10" id="KW-0456">Lyase</keyword>
<dbReference type="PROSITE" id="PS01155">
    <property type="entry name" value="ENDONUCLEASE_III_2"/>
    <property type="match status" value="1"/>
</dbReference>